<dbReference type="InterPro" id="IPR050482">
    <property type="entry name" value="Sensor_HK_TwoCompSys"/>
</dbReference>
<dbReference type="InterPro" id="IPR001610">
    <property type="entry name" value="PAC"/>
</dbReference>
<feature type="domain" description="PAC" evidence="11">
    <location>
        <begin position="459"/>
        <end position="509"/>
    </location>
</feature>
<organism evidence="13 14">
    <name type="scientific">Noviherbaspirillum sedimenti</name>
    <dbReference type="NCBI Taxonomy" id="2320865"/>
    <lineage>
        <taxon>Bacteria</taxon>
        <taxon>Pseudomonadati</taxon>
        <taxon>Pseudomonadota</taxon>
        <taxon>Betaproteobacteria</taxon>
        <taxon>Burkholderiales</taxon>
        <taxon>Oxalobacteraceae</taxon>
        <taxon>Noviherbaspirillum</taxon>
    </lineage>
</organism>
<evidence type="ECO:0000256" key="3">
    <source>
        <dbReference type="ARBA" id="ARBA00012438"/>
    </source>
</evidence>
<feature type="domain" description="PAC" evidence="11">
    <location>
        <begin position="584"/>
        <end position="636"/>
    </location>
</feature>
<dbReference type="InterPro" id="IPR000700">
    <property type="entry name" value="PAS-assoc_C"/>
</dbReference>
<evidence type="ECO:0000259" key="12">
    <source>
        <dbReference type="PROSITE" id="PS50885"/>
    </source>
</evidence>
<dbReference type="CDD" id="cd12914">
    <property type="entry name" value="PDC1_DGC_like"/>
    <property type="match status" value="1"/>
</dbReference>
<dbReference type="CDD" id="cd16917">
    <property type="entry name" value="HATPase_UhpB-NarQ-NarX-like"/>
    <property type="match status" value="1"/>
</dbReference>
<dbReference type="Pfam" id="PF02518">
    <property type="entry name" value="HATPase_c"/>
    <property type="match status" value="1"/>
</dbReference>
<dbReference type="GO" id="GO:0000155">
    <property type="term" value="F:phosphorelay sensor kinase activity"/>
    <property type="evidence" value="ECO:0007669"/>
    <property type="project" value="InterPro"/>
</dbReference>
<accession>A0A3A3G4C4</accession>
<dbReference type="Pfam" id="PF00672">
    <property type="entry name" value="HAMP"/>
    <property type="match status" value="1"/>
</dbReference>
<dbReference type="Pfam" id="PF13426">
    <property type="entry name" value="PAS_9"/>
    <property type="match status" value="1"/>
</dbReference>
<evidence type="ECO:0000259" key="11">
    <source>
        <dbReference type="PROSITE" id="PS50113"/>
    </source>
</evidence>
<comment type="catalytic activity">
    <reaction evidence="1">
        <text>ATP + protein L-histidine = ADP + protein N-phospho-L-histidine.</text>
        <dbReference type="EC" id="2.7.13.3"/>
    </reaction>
</comment>
<dbReference type="SMART" id="SM00387">
    <property type="entry name" value="HATPase_c"/>
    <property type="match status" value="1"/>
</dbReference>
<proteinExistence type="predicted"/>
<dbReference type="GO" id="GO:0046983">
    <property type="term" value="F:protein dimerization activity"/>
    <property type="evidence" value="ECO:0007669"/>
    <property type="project" value="InterPro"/>
</dbReference>
<dbReference type="InterPro" id="IPR013767">
    <property type="entry name" value="PAS_fold"/>
</dbReference>
<dbReference type="InterPro" id="IPR036890">
    <property type="entry name" value="HATPase_C_sf"/>
</dbReference>
<comment type="subcellular location">
    <subcellularLocation>
        <location evidence="2">Membrane</location>
    </subcellularLocation>
</comment>
<keyword evidence="6" id="KW-0418">Kinase</keyword>
<dbReference type="PROSITE" id="PS50112">
    <property type="entry name" value="PAS"/>
    <property type="match status" value="1"/>
</dbReference>
<keyword evidence="8" id="KW-0472">Membrane</keyword>
<evidence type="ECO:0000256" key="1">
    <source>
        <dbReference type="ARBA" id="ARBA00000085"/>
    </source>
</evidence>
<evidence type="ECO:0000256" key="5">
    <source>
        <dbReference type="ARBA" id="ARBA00022679"/>
    </source>
</evidence>
<dbReference type="InterPro" id="IPR003594">
    <property type="entry name" value="HATPase_dom"/>
</dbReference>
<dbReference type="Gene3D" id="1.20.5.1930">
    <property type="match status" value="1"/>
</dbReference>
<evidence type="ECO:0000313" key="14">
    <source>
        <dbReference type="Proteomes" id="UP000266327"/>
    </source>
</evidence>
<dbReference type="PROSITE" id="PS50109">
    <property type="entry name" value="HIS_KIN"/>
    <property type="match status" value="1"/>
</dbReference>
<keyword evidence="7" id="KW-0902">Two-component regulatory system</keyword>
<dbReference type="SUPFAM" id="SSF158472">
    <property type="entry name" value="HAMP domain-like"/>
    <property type="match status" value="1"/>
</dbReference>
<dbReference type="AlphaFoldDB" id="A0A3A3G4C4"/>
<evidence type="ECO:0000256" key="8">
    <source>
        <dbReference type="SAM" id="Phobius"/>
    </source>
</evidence>
<name>A0A3A3G4C4_9BURK</name>
<dbReference type="EC" id="2.7.13.3" evidence="3"/>
<dbReference type="RefSeq" id="WP_119786823.1">
    <property type="nucleotide sequence ID" value="NZ_QYUQ01000002.1"/>
</dbReference>
<dbReference type="PROSITE" id="PS50113">
    <property type="entry name" value="PAC"/>
    <property type="match status" value="2"/>
</dbReference>
<dbReference type="InterPro" id="IPR005467">
    <property type="entry name" value="His_kinase_dom"/>
</dbReference>
<keyword evidence="5" id="KW-0808">Transferase</keyword>
<evidence type="ECO:0000259" key="9">
    <source>
        <dbReference type="PROSITE" id="PS50109"/>
    </source>
</evidence>
<dbReference type="SMART" id="SM00091">
    <property type="entry name" value="PAS"/>
    <property type="match status" value="1"/>
</dbReference>
<feature type="domain" description="PAS" evidence="10">
    <location>
        <begin position="385"/>
        <end position="455"/>
    </location>
</feature>
<dbReference type="NCBIfam" id="TIGR00229">
    <property type="entry name" value="sensory_box"/>
    <property type="match status" value="2"/>
</dbReference>
<evidence type="ECO:0000313" key="13">
    <source>
        <dbReference type="EMBL" id="RJG03328.1"/>
    </source>
</evidence>
<protein>
    <recommendedName>
        <fullName evidence="3">histidine kinase</fullName>
        <ecNumber evidence="3">2.7.13.3</ecNumber>
    </recommendedName>
</protein>
<dbReference type="InterPro" id="IPR011712">
    <property type="entry name" value="Sig_transdc_His_kin_sub3_dim/P"/>
</dbReference>
<feature type="domain" description="Histidine kinase" evidence="9">
    <location>
        <begin position="662"/>
        <end position="855"/>
    </location>
</feature>
<evidence type="ECO:0000256" key="2">
    <source>
        <dbReference type="ARBA" id="ARBA00004370"/>
    </source>
</evidence>
<evidence type="ECO:0000256" key="6">
    <source>
        <dbReference type="ARBA" id="ARBA00022777"/>
    </source>
</evidence>
<dbReference type="GO" id="GO:0016020">
    <property type="term" value="C:membrane"/>
    <property type="evidence" value="ECO:0007669"/>
    <property type="project" value="UniProtKB-SubCell"/>
</dbReference>
<dbReference type="SUPFAM" id="SSF55785">
    <property type="entry name" value="PYP-like sensor domain (PAS domain)"/>
    <property type="match status" value="2"/>
</dbReference>
<gene>
    <name evidence="13" type="ORF">D3878_18460</name>
</gene>
<feature type="transmembrane region" description="Helical" evidence="8">
    <location>
        <begin position="306"/>
        <end position="325"/>
    </location>
</feature>
<dbReference type="PROSITE" id="PS50885">
    <property type="entry name" value="HAMP"/>
    <property type="match status" value="1"/>
</dbReference>
<dbReference type="CDD" id="cd00130">
    <property type="entry name" value="PAS"/>
    <property type="match status" value="1"/>
</dbReference>
<comment type="caution">
    <text evidence="13">The sequence shown here is derived from an EMBL/GenBank/DDBJ whole genome shotgun (WGS) entry which is preliminary data.</text>
</comment>
<feature type="transmembrane region" description="Helical" evidence="8">
    <location>
        <begin position="31"/>
        <end position="53"/>
    </location>
</feature>
<keyword evidence="4" id="KW-0597">Phosphoprotein</keyword>
<dbReference type="Gene3D" id="6.10.340.10">
    <property type="match status" value="1"/>
</dbReference>
<evidence type="ECO:0000259" key="10">
    <source>
        <dbReference type="PROSITE" id="PS50112"/>
    </source>
</evidence>
<dbReference type="Proteomes" id="UP000266327">
    <property type="component" value="Unassembled WGS sequence"/>
</dbReference>
<dbReference type="GO" id="GO:0006355">
    <property type="term" value="P:regulation of DNA-templated transcription"/>
    <property type="evidence" value="ECO:0007669"/>
    <property type="project" value="InterPro"/>
</dbReference>
<dbReference type="Pfam" id="PF07730">
    <property type="entry name" value="HisKA_3"/>
    <property type="match status" value="1"/>
</dbReference>
<dbReference type="Pfam" id="PF00989">
    <property type="entry name" value="PAS"/>
    <property type="match status" value="1"/>
</dbReference>
<dbReference type="OrthoDB" id="9811306at2"/>
<keyword evidence="8" id="KW-0812">Transmembrane</keyword>
<dbReference type="EMBL" id="QYUQ01000002">
    <property type="protein sequence ID" value="RJG03328.1"/>
    <property type="molecule type" value="Genomic_DNA"/>
</dbReference>
<dbReference type="SMART" id="SM00086">
    <property type="entry name" value="PAC"/>
    <property type="match status" value="2"/>
</dbReference>
<reference evidence="14" key="1">
    <citation type="submission" date="2018-09" db="EMBL/GenBank/DDBJ databases">
        <authorList>
            <person name="Zhu H."/>
        </authorList>
    </citation>
    <scope>NUCLEOTIDE SEQUENCE [LARGE SCALE GENOMIC DNA]</scope>
    <source>
        <strain evidence="14">K1S02-23</strain>
    </source>
</reference>
<sequence length="862" mass="95715">MHIVSNVSLKKSLSLLARLKWDYLSTLKGRLLVLTLGLSLTLLWGLVFFTTAVQQQKFSEVLFDQQFATARRLAADLDDKLEARISLLTATARGIPDHVAPPIIEAHLAHATALHRILPDGVALIGMDGRVIADYPVVTWPPGRYVGNRDYFKTVVETGQPYISKPRISRILQRPVLVFSVPVLDRAGKIRAVLAGITDLTAPNFLGAYFDKEIESKQQFHIVSPHDNLILAATDSSRIMTPPPAHGVNPLYDRFVDGFKGSGIVKSSSGSMVLSSASYVPRTNWLAIASMPADVAFKPVTIMRHYLIGMAAIMTLAAAWLARWITRRMLVPLNEAGKAMQRMTQGDAPLVPLPVNGKDEVGGIINNFNTLVEDRHRNEAALARSEQRFRALFENAPDAIYVCNRGCFAYANAATLDLFGAHSQDQLLGHPILGRVHPDLHGVAETSLQSVIEAKESVALMEVKLQRMDGSVVYARISAIPFHYENEPAALVFARDITQRIHAEKALRESEERFRRLVALSSEWYWEHDKDLVVTTVAGWKAIKGGKIPEYFIGQNPWEMRRLGSDAASWKKHRTSVEARLPFTDFEYTRQLSDGSIVWYGISGEPMFDEDGTYKGYRGTGKDITERKLAEEALRQSRARIRELAAHQETIKEQERKRIARDLHDELGQTLLAIKLDAATFVERTAVAQPALHSTARLMLNHIDLAMKSVKAVINDLRPFVLDLGLVAAMEWQVNEFQRRSGIECVLDVDDEDVDCQLDEVRSTALFRVLQESLTNIVRHAKASHVHITICAEAGQLVMTIADDGIGIALNQRRKKRTFGLVGIEERIKAIGGTFAVDSAPGKGATLTFAIPLPVSTEEATC</sequence>
<feature type="domain" description="HAMP" evidence="12">
    <location>
        <begin position="327"/>
        <end position="380"/>
    </location>
</feature>
<dbReference type="InterPro" id="IPR000014">
    <property type="entry name" value="PAS"/>
</dbReference>
<evidence type="ECO:0000256" key="7">
    <source>
        <dbReference type="ARBA" id="ARBA00023012"/>
    </source>
</evidence>
<keyword evidence="14" id="KW-1185">Reference proteome</keyword>
<dbReference type="InterPro" id="IPR003660">
    <property type="entry name" value="HAMP_dom"/>
</dbReference>
<dbReference type="InterPro" id="IPR035965">
    <property type="entry name" value="PAS-like_dom_sf"/>
</dbReference>
<dbReference type="Gene3D" id="3.30.450.20">
    <property type="entry name" value="PAS domain"/>
    <property type="match status" value="3"/>
</dbReference>
<evidence type="ECO:0000256" key="4">
    <source>
        <dbReference type="ARBA" id="ARBA00022553"/>
    </source>
</evidence>
<keyword evidence="8" id="KW-1133">Transmembrane helix</keyword>
<dbReference type="PANTHER" id="PTHR24421">
    <property type="entry name" value="NITRATE/NITRITE SENSOR PROTEIN NARX-RELATED"/>
    <property type="match status" value="1"/>
</dbReference>
<dbReference type="CDD" id="cd06225">
    <property type="entry name" value="HAMP"/>
    <property type="match status" value="1"/>
</dbReference>
<dbReference type="SUPFAM" id="SSF55874">
    <property type="entry name" value="ATPase domain of HSP90 chaperone/DNA topoisomerase II/histidine kinase"/>
    <property type="match status" value="1"/>
</dbReference>
<dbReference type="Gene3D" id="3.30.565.10">
    <property type="entry name" value="Histidine kinase-like ATPase, C-terminal domain"/>
    <property type="match status" value="1"/>
</dbReference>
<dbReference type="PANTHER" id="PTHR24421:SF59">
    <property type="entry name" value="OXYGEN SENSOR HISTIDINE KINASE NREB"/>
    <property type="match status" value="1"/>
</dbReference>